<sequence>MVNKLFIKSWLKLLKLHPISVIKTIYFNFRFLDFQTALPLPFLIARNVVVTSSIGKFILEKDIEAGSIKIGFGNVGMYPESLTKTIIELKGTIHFKGPANIGPGSKLIVGMGGFLTIGPGFTITANSSIICFDKIKFGNNNLISWNCQFLDTDFHKIVSNGIPSASNKPIEIGNHNWFGSNVCILKGTKLNDNNVIGANSTLNKNYDTSESLIVGNPGTIKKTNIKWQ</sequence>
<evidence type="ECO:0000313" key="2">
    <source>
        <dbReference type="Proteomes" id="UP000284120"/>
    </source>
</evidence>
<dbReference type="Proteomes" id="UP000284120">
    <property type="component" value="Unassembled WGS sequence"/>
</dbReference>
<dbReference type="EMBL" id="SAYW01000002">
    <property type="protein sequence ID" value="RWU08602.1"/>
    <property type="molecule type" value="Genomic_DNA"/>
</dbReference>
<dbReference type="InterPro" id="IPR001451">
    <property type="entry name" value="Hexapep"/>
</dbReference>
<name>A0A3S3QGL8_9SPHI</name>
<dbReference type="InterPro" id="IPR011004">
    <property type="entry name" value="Trimer_LpxA-like_sf"/>
</dbReference>
<dbReference type="InterPro" id="IPR051159">
    <property type="entry name" value="Hexapeptide_acetyltransf"/>
</dbReference>
<evidence type="ECO:0000313" key="1">
    <source>
        <dbReference type="EMBL" id="RWU08602.1"/>
    </source>
</evidence>
<dbReference type="SUPFAM" id="SSF51161">
    <property type="entry name" value="Trimeric LpxA-like enzymes"/>
    <property type="match status" value="1"/>
</dbReference>
<dbReference type="RefSeq" id="WP_113647116.1">
    <property type="nucleotide sequence ID" value="NZ_QMHN01000002.1"/>
</dbReference>
<comment type="caution">
    <text evidence="1">The sequence shown here is derived from an EMBL/GenBank/DDBJ whole genome shotgun (WGS) entry which is preliminary data.</text>
</comment>
<dbReference type="Gene3D" id="2.160.10.10">
    <property type="entry name" value="Hexapeptide repeat proteins"/>
    <property type="match status" value="1"/>
</dbReference>
<reference evidence="1 2" key="1">
    <citation type="submission" date="2018-06" db="EMBL/GenBank/DDBJ databases">
        <title>Pedobacter endophyticus sp. nov., an endophytic bacterium isolated from a leaf of Triticum aestivum.</title>
        <authorList>
            <person name="Zhang L."/>
        </authorList>
    </citation>
    <scope>NUCLEOTIDE SEQUENCE [LARGE SCALE GENOMIC DNA]</scope>
    <source>
        <strain evidence="1 2">CM134L-2</strain>
    </source>
</reference>
<accession>A0A3S3QGL8</accession>
<dbReference type="Pfam" id="PF00132">
    <property type="entry name" value="Hexapep"/>
    <property type="match status" value="1"/>
</dbReference>
<dbReference type="AlphaFoldDB" id="A0A3S3QGL8"/>
<keyword evidence="1" id="KW-0808">Transferase</keyword>
<dbReference type="OrthoDB" id="9812571at2"/>
<keyword evidence="2" id="KW-1185">Reference proteome</keyword>
<dbReference type="GO" id="GO:0016746">
    <property type="term" value="F:acyltransferase activity"/>
    <property type="evidence" value="ECO:0007669"/>
    <property type="project" value="UniProtKB-KW"/>
</dbReference>
<dbReference type="PANTHER" id="PTHR23416">
    <property type="entry name" value="SIALIC ACID SYNTHASE-RELATED"/>
    <property type="match status" value="1"/>
</dbReference>
<keyword evidence="1" id="KW-0012">Acyltransferase</keyword>
<gene>
    <name evidence="1" type="ORF">DPV69_09545</name>
</gene>
<protein>
    <submittedName>
        <fullName evidence="1">Acyltransferase</fullName>
    </submittedName>
</protein>
<organism evidence="1 2">
    <name type="scientific">Pedobacter chitinilyticus</name>
    <dbReference type="NCBI Taxonomy" id="2233776"/>
    <lineage>
        <taxon>Bacteria</taxon>
        <taxon>Pseudomonadati</taxon>
        <taxon>Bacteroidota</taxon>
        <taxon>Sphingobacteriia</taxon>
        <taxon>Sphingobacteriales</taxon>
        <taxon>Sphingobacteriaceae</taxon>
        <taxon>Pedobacter</taxon>
    </lineage>
</organism>
<proteinExistence type="predicted"/>